<sequence>MLVVFPFSFFFLYICNHHKILTPVALLTRCCSWKCRIHRGTCNQSKISDILELTRLLYLAIIAWNWSFTLVRIYFQQRDLVELI</sequence>
<dbReference type="EMBL" id="JAQIZT010000001">
    <property type="protein sequence ID" value="KAJ7014508.1"/>
    <property type="molecule type" value="Genomic_DNA"/>
</dbReference>
<accession>A0AAD6RT68</accession>
<organism evidence="1 2">
    <name type="scientific">Populus alba x Populus x berolinensis</name>
    <dbReference type="NCBI Taxonomy" id="444605"/>
    <lineage>
        <taxon>Eukaryota</taxon>
        <taxon>Viridiplantae</taxon>
        <taxon>Streptophyta</taxon>
        <taxon>Embryophyta</taxon>
        <taxon>Tracheophyta</taxon>
        <taxon>Spermatophyta</taxon>
        <taxon>Magnoliopsida</taxon>
        <taxon>eudicotyledons</taxon>
        <taxon>Gunneridae</taxon>
        <taxon>Pentapetalae</taxon>
        <taxon>rosids</taxon>
        <taxon>fabids</taxon>
        <taxon>Malpighiales</taxon>
        <taxon>Salicaceae</taxon>
        <taxon>Saliceae</taxon>
        <taxon>Populus</taxon>
    </lineage>
</organism>
<gene>
    <name evidence="1" type="ORF">NC653_003966</name>
</gene>
<dbReference type="AlphaFoldDB" id="A0AAD6RT68"/>
<keyword evidence="2" id="KW-1185">Reference proteome</keyword>
<evidence type="ECO:0000313" key="1">
    <source>
        <dbReference type="EMBL" id="KAJ7014508.1"/>
    </source>
</evidence>
<protein>
    <submittedName>
        <fullName evidence="1">Uncharacterized protein</fullName>
    </submittedName>
</protein>
<proteinExistence type="predicted"/>
<comment type="caution">
    <text evidence="1">The sequence shown here is derived from an EMBL/GenBank/DDBJ whole genome shotgun (WGS) entry which is preliminary data.</text>
</comment>
<reference evidence="1 2" key="1">
    <citation type="journal article" date="2023" name="Mol. Ecol. Resour.">
        <title>Chromosome-level genome assembly of a triploid poplar Populus alba 'Berolinensis'.</title>
        <authorList>
            <person name="Chen S."/>
            <person name="Yu Y."/>
            <person name="Wang X."/>
            <person name="Wang S."/>
            <person name="Zhang T."/>
            <person name="Zhou Y."/>
            <person name="He R."/>
            <person name="Meng N."/>
            <person name="Wang Y."/>
            <person name="Liu W."/>
            <person name="Liu Z."/>
            <person name="Liu J."/>
            <person name="Guo Q."/>
            <person name="Huang H."/>
            <person name="Sederoff R.R."/>
            <person name="Wang G."/>
            <person name="Qu G."/>
            <person name="Chen S."/>
        </authorList>
    </citation>
    <scope>NUCLEOTIDE SEQUENCE [LARGE SCALE GENOMIC DNA]</scope>
    <source>
        <strain evidence="1">SC-2020</strain>
    </source>
</reference>
<evidence type="ECO:0000313" key="2">
    <source>
        <dbReference type="Proteomes" id="UP001164929"/>
    </source>
</evidence>
<dbReference type="Proteomes" id="UP001164929">
    <property type="component" value="Chromosome 1"/>
</dbReference>
<name>A0AAD6RT68_9ROSI</name>